<feature type="region of interest" description="Disordered" evidence="7">
    <location>
        <begin position="660"/>
        <end position="680"/>
    </location>
</feature>
<feature type="region of interest" description="Disordered" evidence="7">
    <location>
        <begin position="331"/>
        <end position="350"/>
    </location>
</feature>
<feature type="compositionally biased region" description="Polar residues" evidence="7">
    <location>
        <begin position="437"/>
        <end position="465"/>
    </location>
</feature>
<dbReference type="Pfam" id="PF12174">
    <property type="entry name" value="RST"/>
    <property type="match status" value="1"/>
</dbReference>
<dbReference type="GO" id="GO:0005669">
    <property type="term" value="C:transcription factor TFIID complex"/>
    <property type="evidence" value="ECO:0007669"/>
    <property type="project" value="InterPro"/>
</dbReference>
<accession>A0A834LIW3</accession>
<sequence>MDPSIMKLLEEDEDETMHSGADVEAFTAALNRDIEGDNTSTSQPSDSDTAALSKGIYHTSSQSFPQWHTSSQDETANSRSQQNLNGSQQQAQHSSEMDLKQHGSGPENQRQQIDNQLLDDRRQRQAEQNTLHFSRPPSIHNSEKNPELPKINQHAVATEQKPGNPRGQVPFGLLLPLLTPQLDKDRSMQLQTVFNKLKKNEISKDVFVHNMRSIVGDQMLKIAVYKLHAQGKQARNSQTGPNQLSLQSQASAQEQHQKMQTVGPRQGNVPQSFAQLHQKAGTGDMSHIPSSASQLKSDSANSTMGKKPSFPIYGSAGNSYHPFSGSNVNASAASLKQQPHDSQMRQASVHQSIDANQNLVHWQSSTGQEQKNGAQSSMAYVKQEPVDQGNEQQYKSLLSSPRGLSSFSPSQAHGNAMTGTLKDDALEMQSARMGFSGITSTVPSNTASSSMTAQLDPNNSSSSRIPSALTPVGPGNTTKTPPKRPPIGQKKPLESLGSSPPLSSKKQKVSGTFADQSIDQLNDVTAVSGVNLREEEEQLLSGPKEESRVSEASRRVVQEEEERLILQKIPLQKKLAEIMSKCGVKSSSNDVERCLSLCVEERMRGLISNLIRLSKQRVDIEKPRHQTIVTSDVRKQILAINQKAREEWEKKQSEAEKLQKLNELDGDAGVDGDKERDDGRVKTLKANKDEDDKMRATAANVAARAAVGGDDMLSKWQLMAEQARQKREGGGVDVASGSQPGKEMSFKPSSTSAKNARDIEGGEKRVPSAASVAFGSSRKLARNQVVVPQTKATPSISIKDVIAVLEREPQMSKSTVMYRLYETMRGDAVAE</sequence>
<protein>
    <recommendedName>
        <fullName evidence="8">RST domain-containing protein</fullName>
    </recommendedName>
</protein>
<feature type="region of interest" description="Disordered" evidence="7">
    <location>
        <begin position="436"/>
        <end position="515"/>
    </location>
</feature>
<feature type="compositionally biased region" description="Low complexity" evidence="7">
    <location>
        <begin position="77"/>
        <end position="92"/>
    </location>
</feature>
<feature type="compositionally biased region" description="Polar residues" evidence="7">
    <location>
        <begin position="233"/>
        <end position="242"/>
    </location>
</feature>
<feature type="region of interest" description="Disordered" evidence="7">
    <location>
        <begin position="30"/>
        <end position="110"/>
    </location>
</feature>
<evidence type="ECO:0000256" key="7">
    <source>
        <dbReference type="SAM" id="MobiDB-lite"/>
    </source>
</evidence>
<feature type="compositionally biased region" description="Polar residues" evidence="7">
    <location>
        <begin position="58"/>
        <end position="75"/>
    </location>
</feature>
<keyword evidence="3" id="KW-0805">Transcription regulation</keyword>
<reference evidence="9" key="1">
    <citation type="submission" date="2019-11" db="EMBL/GenBank/DDBJ databases">
        <authorList>
            <person name="Liu Y."/>
            <person name="Hou J."/>
            <person name="Li T.-Q."/>
            <person name="Guan C.-H."/>
            <person name="Wu X."/>
            <person name="Wu H.-Z."/>
            <person name="Ling F."/>
            <person name="Zhang R."/>
            <person name="Shi X.-G."/>
            <person name="Ren J.-P."/>
            <person name="Chen E.-F."/>
            <person name="Sun J.-M."/>
        </authorList>
    </citation>
    <scope>NUCLEOTIDE SEQUENCE</scope>
    <source>
        <strain evidence="9">Adult_tree_wgs_1</strain>
        <tissue evidence="9">Leaves</tissue>
    </source>
</reference>
<feature type="region of interest" description="Disordered" evidence="7">
    <location>
        <begin position="725"/>
        <end position="773"/>
    </location>
</feature>
<keyword evidence="5" id="KW-0539">Nucleus</keyword>
<evidence type="ECO:0000256" key="3">
    <source>
        <dbReference type="ARBA" id="ARBA00023015"/>
    </source>
</evidence>
<dbReference type="InterPro" id="IPR009072">
    <property type="entry name" value="Histone-fold"/>
</dbReference>
<proteinExistence type="inferred from homology"/>
<dbReference type="GO" id="GO:0003677">
    <property type="term" value="F:DNA binding"/>
    <property type="evidence" value="ECO:0007669"/>
    <property type="project" value="TreeGrafter"/>
</dbReference>
<keyword evidence="10" id="KW-1185">Reference proteome</keyword>
<dbReference type="GO" id="GO:0006367">
    <property type="term" value="P:transcription initiation at RNA polymerase II promoter"/>
    <property type="evidence" value="ECO:0007669"/>
    <property type="project" value="TreeGrafter"/>
</dbReference>
<dbReference type="EMBL" id="WJXA01000007">
    <property type="protein sequence ID" value="KAF7138066.1"/>
    <property type="molecule type" value="Genomic_DNA"/>
</dbReference>
<feature type="region of interest" description="Disordered" evidence="7">
    <location>
        <begin position="233"/>
        <end position="306"/>
    </location>
</feature>
<comment type="subcellular location">
    <subcellularLocation>
        <location evidence="1">Nucleus</location>
    </subcellularLocation>
</comment>
<dbReference type="PANTHER" id="PTHR15138">
    <property type="entry name" value="TRANSCRIPTION INITIATION FACTOR TFIID SUBUNIT 4"/>
    <property type="match status" value="1"/>
</dbReference>
<dbReference type="GO" id="GO:0046982">
    <property type="term" value="F:protein heterodimerization activity"/>
    <property type="evidence" value="ECO:0007669"/>
    <property type="project" value="InterPro"/>
</dbReference>
<dbReference type="PROSITE" id="PS51879">
    <property type="entry name" value="RST"/>
    <property type="match status" value="1"/>
</dbReference>
<keyword evidence="4" id="KW-0804">Transcription</keyword>
<dbReference type="PANTHER" id="PTHR15138:SF14">
    <property type="entry name" value="TRANSCRIPTION INITIATION FACTOR TFIID SUBUNIT 4"/>
    <property type="match status" value="1"/>
</dbReference>
<evidence type="ECO:0000256" key="2">
    <source>
        <dbReference type="ARBA" id="ARBA00006178"/>
    </source>
</evidence>
<evidence type="ECO:0000313" key="10">
    <source>
        <dbReference type="Proteomes" id="UP000626092"/>
    </source>
</evidence>
<dbReference type="CDD" id="cd08045">
    <property type="entry name" value="HFD_TAF4"/>
    <property type="match status" value="1"/>
</dbReference>
<feature type="compositionally biased region" description="Basic and acidic residues" evidence="7">
    <location>
        <begin position="755"/>
        <end position="766"/>
    </location>
</feature>
<dbReference type="InterPro" id="IPR007900">
    <property type="entry name" value="TAF4_C"/>
</dbReference>
<evidence type="ECO:0000259" key="8">
    <source>
        <dbReference type="PROSITE" id="PS51879"/>
    </source>
</evidence>
<gene>
    <name evidence="9" type="ORF">RHSIM_Rhsim07G0221700</name>
</gene>
<dbReference type="GO" id="GO:0016251">
    <property type="term" value="F:RNA polymerase II general transcription initiation factor activity"/>
    <property type="evidence" value="ECO:0007669"/>
    <property type="project" value="TreeGrafter"/>
</dbReference>
<comment type="similarity">
    <text evidence="2">Belongs to the TAF4 family.</text>
</comment>
<dbReference type="AlphaFoldDB" id="A0A834LIW3"/>
<organism evidence="9 10">
    <name type="scientific">Rhododendron simsii</name>
    <name type="common">Sims's rhododendron</name>
    <dbReference type="NCBI Taxonomy" id="118357"/>
    <lineage>
        <taxon>Eukaryota</taxon>
        <taxon>Viridiplantae</taxon>
        <taxon>Streptophyta</taxon>
        <taxon>Embryophyta</taxon>
        <taxon>Tracheophyta</taxon>
        <taxon>Spermatophyta</taxon>
        <taxon>Magnoliopsida</taxon>
        <taxon>eudicotyledons</taxon>
        <taxon>Gunneridae</taxon>
        <taxon>Pentapetalae</taxon>
        <taxon>asterids</taxon>
        <taxon>Ericales</taxon>
        <taxon>Ericaceae</taxon>
        <taxon>Ericoideae</taxon>
        <taxon>Rhodoreae</taxon>
        <taxon>Rhododendron</taxon>
    </lineage>
</organism>
<dbReference type="FunFam" id="1.10.20.10:FF:000015">
    <property type="entry name" value="Transcription initiation factor TFIID subunit 4B"/>
    <property type="match status" value="1"/>
</dbReference>
<feature type="compositionally biased region" description="Polar residues" evidence="7">
    <location>
        <begin position="37"/>
        <end position="50"/>
    </location>
</feature>
<feature type="compositionally biased region" description="Basic and acidic residues" evidence="7">
    <location>
        <begin position="671"/>
        <end position="680"/>
    </location>
</feature>
<dbReference type="InterPro" id="IPR022003">
    <property type="entry name" value="RST"/>
</dbReference>
<evidence type="ECO:0000256" key="6">
    <source>
        <dbReference type="ARBA" id="ARBA00058775"/>
    </source>
</evidence>
<dbReference type="Pfam" id="PF05236">
    <property type="entry name" value="TAF4"/>
    <property type="match status" value="1"/>
</dbReference>
<dbReference type="InterPro" id="IPR045144">
    <property type="entry name" value="TAF4"/>
</dbReference>
<dbReference type="Gene3D" id="1.10.20.10">
    <property type="entry name" value="Histone, subunit A"/>
    <property type="match status" value="1"/>
</dbReference>
<feature type="compositionally biased region" description="Low complexity" evidence="7">
    <location>
        <begin position="396"/>
        <end position="410"/>
    </location>
</feature>
<comment type="caution">
    <text evidence="9">The sequence shown here is derived from an EMBL/GenBank/DDBJ whole genome shotgun (WGS) entry which is preliminary data.</text>
</comment>
<evidence type="ECO:0000256" key="1">
    <source>
        <dbReference type="ARBA" id="ARBA00004123"/>
    </source>
</evidence>
<dbReference type="Proteomes" id="UP000626092">
    <property type="component" value="Unassembled WGS sequence"/>
</dbReference>
<dbReference type="OrthoDB" id="21060at2759"/>
<feature type="region of interest" description="Disordered" evidence="7">
    <location>
        <begin position="122"/>
        <end position="146"/>
    </location>
</feature>
<feature type="compositionally biased region" description="Polar residues" evidence="7">
    <location>
        <begin position="288"/>
        <end position="304"/>
    </location>
</feature>
<evidence type="ECO:0000256" key="4">
    <source>
        <dbReference type="ARBA" id="ARBA00023163"/>
    </source>
</evidence>
<feature type="region of interest" description="Disordered" evidence="7">
    <location>
        <begin position="385"/>
        <end position="417"/>
    </location>
</feature>
<comment type="function">
    <text evidence="6">TAFs are components of the transcription factor IID (TFIID) complex that is essential for mediating regulation of RNA polymerase transcription.</text>
</comment>
<feature type="domain" description="RST" evidence="8">
    <location>
        <begin position="162"/>
        <end position="233"/>
    </location>
</feature>
<feature type="compositionally biased region" description="Low complexity" evidence="7">
    <location>
        <begin position="494"/>
        <end position="504"/>
    </location>
</feature>
<evidence type="ECO:0000256" key="5">
    <source>
        <dbReference type="ARBA" id="ARBA00023242"/>
    </source>
</evidence>
<name>A0A834LIW3_RHOSS</name>
<feature type="compositionally biased region" description="Low complexity" evidence="7">
    <location>
        <begin position="243"/>
        <end position="254"/>
    </location>
</feature>
<evidence type="ECO:0000313" key="9">
    <source>
        <dbReference type="EMBL" id="KAF7138066.1"/>
    </source>
</evidence>